<dbReference type="EMBL" id="JBHSQH010000001">
    <property type="protein sequence ID" value="MFC5970037.1"/>
    <property type="molecule type" value="Genomic_DNA"/>
</dbReference>
<protein>
    <submittedName>
        <fullName evidence="1">Uncharacterized protein</fullName>
    </submittedName>
</protein>
<accession>A0ABD5RI63</accession>
<organism evidence="1 2">
    <name type="scientific">Halomarina salina</name>
    <dbReference type="NCBI Taxonomy" id="1872699"/>
    <lineage>
        <taxon>Archaea</taxon>
        <taxon>Methanobacteriati</taxon>
        <taxon>Methanobacteriota</taxon>
        <taxon>Stenosarchaea group</taxon>
        <taxon>Halobacteria</taxon>
        <taxon>Halobacteriales</taxon>
        <taxon>Natronomonadaceae</taxon>
        <taxon>Halomarina</taxon>
    </lineage>
</organism>
<gene>
    <name evidence="1" type="ORF">ACFPYI_01715</name>
</gene>
<sequence>MSADRESGDAEISPQSQPLAAEVGEAIADAMLETGSVCLDCSLAVHAGRAWHDLDTQARARIRNFAAQHASMQNHRVATLGLSLMDPESAVLFLEDGEPQLLHDATEGDDV</sequence>
<reference evidence="1 2" key="1">
    <citation type="journal article" date="2019" name="Int. J. Syst. Evol. Microbiol.">
        <title>The Global Catalogue of Microorganisms (GCM) 10K type strain sequencing project: providing services to taxonomists for standard genome sequencing and annotation.</title>
        <authorList>
            <consortium name="The Broad Institute Genomics Platform"/>
            <consortium name="The Broad Institute Genome Sequencing Center for Infectious Disease"/>
            <person name="Wu L."/>
            <person name="Ma J."/>
        </authorList>
    </citation>
    <scope>NUCLEOTIDE SEQUENCE [LARGE SCALE GENOMIC DNA]</scope>
    <source>
        <strain evidence="1 2">CGMCC 1.12543</strain>
    </source>
</reference>
<comment type="caution">
    <text evidence="1">The sequence shown here is derived from an EMBL/GenBank/DDBJ whole genome shotgun (WGS) entry which is preliminary data.</text>
</comment>
<evidence type="ECO:0000313" key="2">
    <source>
        <dbReference type="Proteomes" id="UP001596099"/>
    </source>
</evidence>
<dbReference type="RefSeq" id="WP_247418666.1">
    <property type="nucleotide sequence ID" value="NZ_JALLGW010000002.1"/>
</dbReference>
<name>A0ABD5RI63_9EURY</name>
<proteinExistence type="predicted"/>
<keyword evidence="2" id="KW-1185">Reference proteome</keyword>
<evidence type="ECO:0000313" key="1">
    <source>
        <dbReference type="EMBL" id="MFC5970037.1"/>
    </source>
</evidence>
<dbReference type="Proteomes" id="UP001596099">
    <property type="component" value="Unassembled WGS sequence"/>
</dbReference>
<dbReference type="AlphaFoldDB" id="A0ABD5RI63"/>